<sequence length="64" mass="7565">MKDNHIIGKDITETIKWLMYYDDCFDELIYNSFRQEWTVKHAAGEDVLREGMFLTAKYGLLVTS</sequence>
<keyword evidence="2" id="KW-1185">Reference proteome</keyword>
<dbReference type="AlphaFoldDB" id="V2UXP4"/>
<dbReference type="RefSeq" id="WP_023272136.1">
    <property type="nucleotide sequence ID" value="NZ_KI530712.1"/>
</dbReference>
<evidence type="ECO:0000313" key="1">
    <source>
        <dbReference type="EMBL" id="ESK40094.1"/>
    </source>
</evidence>
<protein>
    <submittedName>
        <fullName evidence="1">Uncharacterized protein</fullName>
    </submittedName>
</protein>
<name>V2UXP4_9GAMM</name>
<accession>V2UXP4</accession>
<dbReference type="OrthoDB" id="6712228at2"/>
<dbReference type="eggNOG" id="ENOG5032A3N">
    <property type="taxonomic scope" value="Bacteria"/>
</dbReference>
<proteinExistence type="predicted"/>
<comment type="caution">
    <text evidence="1">The sequence shown here is derived from an EMBL/GenBank/DDBJ whole genome shotgun (WGS) entry which is preliminary data.</text>
</comment>
<dbReference type="PATRIC" id="fig|1392540.3.peg.524"/>
<evidence type="ECO:0000313" key="2">
    <source>
        <dbReference type="Proteomes" id="UP000023785"/>
    </source>
</evidence>
<dbReference type="EMBL" id="AYER01000003">
    <property type="protein sequence ID" value="ESK40094.1"/>
    <property type="molecule type" value="Genomic_DNA"/>
</dbReference>
<reference evidence="1 2" key="1">
    <citation type="submission" date="2013-10" db="EMBL/GenBank/DDBJ databases">
        <title>The Genome Sequence of Acinetobacter nectaris CIP 110549.</title>
        <authorList>
            <consortium name="The Broad Institute Genomics Platform"/>
            <consortium name="The Broad Institute Genome Sequencing Center for Infectious Disease"/>
            <person name="Cerqueira G."/>
            <person name="Feldgarden M."/>
            <person name="Courvalin P."/>
            <person name="Grillot-Courvalin C."/>
            <person name="Clermont D."/>
            <person name="Rocha E."/>
            <person name="Yoon E.-J."/>
            <person name="Nemec A."/>
            <person name="Young S.K."/>
            <person name="Zeng Q."/>
            <person name="Gargeya S."/>
            <person name="Fitzgerald M."/>
            <person name="Abouelleil A."/>
            <person name="Alvarado L."/>
            <person name="Berlin A.M."/>
            <person name="Chapman S.B."/>
            <person name="Gainer-Dewar J."/>
            <person name="Goldberg J."/>
            <person name="Gnerre S."/>
            <person name="Griggs A."/>
            <person name="Gujja S."/>
            <person name="Hansen M."/>
            <person name="Howarth C."/>
            <person name="Imamovic A."/>
            <person name="Ireland A."/>
            <person name="Larimer J."/>
            <person name="McCowan C."/>
            <person name="Murphy C."/>
            <person name="Pearson M."/>
            <person name="Poon T.W."/>
            <person name="Priest M."/>
            <person name="Roberts A."/>
            <person name="Saif S."/>
            <person name="Shea T."/>
            <person name="Sykes S."/>
            <person name="Wortman J."/>
            <person name="Nusbaum C."/>
            <person name="Birren B."/>
        </authorList>
    </citation>
    <scope>NUCLEOTIDE SEQUENCE [LARGE SCALE GENOMIC DNA]</scope>
    <source>
        <strain evidence="1 2">CIP 110549</strain>
    </source>
</reference>
<gene>
    <name evidence="1" type="ORF">P256_00533</name>
</gene>
<dbReference type="HOGENOM" id="CLU_183502_0_0_6"/>
<dbReference type="Proteomes" id="UP000023785">
    <property type="component" value="Unassembled WGS sequence"/>
</dbReference>
<organism evidence="1 2">
    <name type="scientific">Acinetobacter nectaris CIP 110549</name>
    <dbReference type="NCBI Taxonomy" id="1392540"/>
    <lineage>
        <taxon>Bacteria</taxon>
        <taxon>Pseudomonadati</taxon>
        <taxon>Pseudomonadota</taxon>
        <taxon>Gammaproteobacteria</taxon>
        <taxon>Moraxellales</taxon>
        <taxon>Moraxellaceae</taxon>
        <taxon>Acinetobacter</taxon>
    </lineage>
</organism>